<dbReference type="InterPro" id="IPR011989">
    <property type="entry name" value="ARM-like"/>
</dbReference>
<dbReference type="GO" id="GO:0000987">
    <property type="term" value="F:cis-regulatory region sequence-specific DNA binding"/>
    <property type="evidence" value="ECO:0007669"/>
    <property type="project" value="TreeGrafter"/>
</dbReference>
<feature type="region of interest" description="Disordered" evidence="1">
    <location>
        <begin position="1588"/>
        <end position="1646"/>
    </location>
</feature>
<feature type="region of interest" description="Disordered" evidence="1">
    <location>
        <begin position="780"/>
        <end position="809"/>
    </location>
</feature>
<dbReference type="InterPro" id="IPR016024">
    <property type="entry name" value="ARM-type_fold"/>
</dbReference>
<evidence type="ECO:0000256" key="1">
    <source>
        <dbReference type="SAM" id="MobiDB-lite"/>
    </source>
</evidence>
<feature type="compositionally biased region" description="Low complexity" evidence="1">
    <location>
        <begin position="1272"/>
        <end position="1295"/>
    </location>
</feature>
<name>A0A5K4ELI8_SCHMA</name>
<feature type="compositionally biased region" description="Polar residues" evidence="1">
    <location>
        <begin position="1398"/>
        <end position="1414"/>
    </location>
</feature>
<feature type="compositionally biased region" description="Low complexity" evidence="1">
    <location>
        <begin position="1415"/>
        <end position="1443"/>
    </location>
</feature>
<reference evidence="2" key="1">
    <citation type="submission" date="2019-11" db="UniProtKB">
        <authorList>
            <consortium name="WormBaseParasite"/>
        </authorList>
    </citation>
    <scope>IDENTIFICATION</scope>
    <source>
        <strain evidence="2">Puerto Rican</strain>
    </source>
</reference>
<feature type="region of interest" description="Disordered" evidence="1">
    <location>
        <begin position="1"/>
        <end position="25"/>
    </location>
</feature>
<dbReference type="GO" id="GO:0005634">
    <property type="term" value="C:nucleus"/>
    <property type="evidence" value="ECO:0007669"/>
    <property type="project" value="TreeGrafter"/>
</dbReference>
<feature type="compositionally biased region" description="Polar residues" evidence="1">
    <location>
        <begin position="1619"/>
        <end position="1646"/>
    </location>
</feature>
<dbReference type="ExpressionAtlas" id="A0A5K4ELI8">
    <property type="expression patterns" value="differential"/>
</dbReference>
<protein>
    <submittedName>
        <fullName evidence="2">Uncharacterized protein</fullName>
    </submittedName>
</protein>
<evidence type="ECO:0000313" key="2">
    <source>
        <dbReference type="WBParaSite" id="Smp_125870.3"/>
    </source>
</evidence>
<dbReference type="PANTHER" id="PTHR14596:SF72">
    <property type="entry name" value="ZINC FINGER PROTEIN MSN2-RELATED"/>
    <property type="match status" value="1"/>
</dbReference>
<dbReference type="Gene3D" id="1.25.10.10">
    <property type="entry name" value="Leucine-rich Repeat Variant"/>
    <property type="match status" value="1"/>
</dbReference>
<feature type="compositionally biased region" description="Basic and acidic residues" evidence="1">
    <location>
        <begin position="1354"/>
        <end position="1366"/>
    </location>
</feature>
<dbReference type="InParanoid" id="A0A5K4ELI8"/>
<sequence length="1646" mass="184659">MPSIDSNITQNLSNFEQPTDRTNSSGVSSLWQEVVARLEASVEQDICSDNPLLVLKSIRSEKKIPVMLLWSCTVFFINCDRILRQFVVASVMNKLVVGNSSVLRPRLLNSLSRLNQWSTTHINVCIDLFGLVNSLVRDCSSLSDDILNHPELLTNFMNLILSEKTDPMVREADLLFLRSLFRAGDLGSVVVQSPREKIAIELFTEATLQVLISSLLFSFPDTTSECTTTSSNNNLILSSNQSALVLTANARCSLIEILSVLSTSYELAERLHRCGALNLCHQIIMFISCRHRLLSGDQPKSNSMDRGKALCNRIGCNRTISPSNQLAARFSLKLMLHLFFHLPNALDSFKKIYNEEEPIKLVACYSHLTGTMPPVLPNVCYSTPRYQRTKRVLSGNTTLTYSTSNTPTNHNTSSGASVIFTSPNEFNPEVASQKFHQNSVDSTASTDRQLGSCPVDSRITISTCSCVPLDHGTFALTGLLRGLIYWRLANQYANSQTVEAIDHFGTHVITSAGLGITGDDIALLIIQPLTESCLHLEATRIMTWVCHVLVLVLDKSPELHMWTVYTNSFVREVDYRVTSLLKAVQEASDTICSITQREKGLQQNILQSHTQFLEHLIPLVKLFSCLASGHESTRILVGELTMCKKLIDFAIRLKSLGNENANLVLQFQHSIVVLLHVLSRSFSLHHTLFKNQTIGRYLLKIIDDNLPNTIKGSYLSAKLVEAASSTLINQVLPMCPLKEALIDDFINVFIRLLTIGNVKSSSSLLISKVESTSQSISTYDADNFNNNSNDSSNNNTNDNSSRPSITKSNLNSPATIMTNHFHDIIPVLHLNGIWGLSNLLHTADSSVCINLFHELVNKGVWLELLQLASSIPNNDFNFSFPMKNEWEDNVKITNSDMNPGNRVPVIPGIMVSHQGTEMKYIGECNQSNEKTNDDHSKQKYQTNLNLFNRFNTSHHYNQRQLFLSNNIQSKFKFSKNSAQIHILIVYQTLSFLRNLLRDEQFIDTVVSEHWWNITQFIIGVLESNYPQPVKEQAVLVIAHIATGRTARCEVHRNGDLVEKLTLFMRSQNSYTKAAALTATYNLLGLQTECLDSCGLLSAFKVKHKPYILSHSRRLRVQHHRHETHHHHHHHGKKQDLGNQTTSLVSCSINRRETSTCMAQNALEEEVEEEEQQQQENENQDIIVEHSDFISENISSEQTSVMPQTSDTAISFSIDDNDDNDNTDQSRLRTLRRRRYYRSWQATSPSMSDNHELLEINEQERQLNEPSTENTRSPSSHSRSLSSSSSSSSGTSSTSSCVGETSVGTELTNLHQSVIVDMCGMSSPSCTDEDVEDINQHAVTISSLSPTLTISDRAPLADEEHDEDRGTTAEMQHSGMTDSDLLSPLSSSSQKCEIGSNPDDVSSTECLDLNSSEQINNNTTQNVFNNNTDNNNKNNDANNTNNGNIPSTSHHLPHSATSTSNSNRDWETGFCQILLPFLQELDSDQILRSTWDWLMLCANKDGKPVFLNSLFHAWQRLYTNIPNLTSIQTLQPEIAQSSSVSNDNNNNITASEFLSKIKESMETGTSPNSLLINLPRYWENRHRHRCRRQHRHHCHHRHRVRRQNQQNSTTTTTTTDHPESINTFDANIITNSPVPPSTSNENLEQTG</sequence>
<dbReference type="PANTHER" id="PTHR14596">
    <property type="entry name" value="ZINC FINGER PROTEIN"/>
    <property type="match status" value="1"/>
</dbReference>
<dbReference type="GO" id="GO:0000981">
    <property type="term" value="F:DNA-binding transcription factor activity, RNA polymerase II-specific"/>
    <property type="evidence" value="ECO:0007669"/>
    <property type="project" value="TreeGrafter"/>
</dbReference>
<feature type="compositionally biased region" description="Basic residues" evidence="1">
    <location>
        <begin position="1114"/>
        <end position="1132"/>
    </location>
</feature>
<feature type="region of interest" description="Disordered" evidence="1">
    <location>
        <begin position="1352"/>
        <end position="1462"/>
    </location>
</feature>
<feature type="compositionally biased region" description="Polar residues" evidence="1">
    <location>
        <begin position="1444"/>
        <end position="1462"/>
    </location>
</feature>
<dbReference type="SUPFAM" id="SSF48371">
    <property type="entry name" value="ARM repeat"/>
    <property type="match status" value="2"/>
</dbReference>
<dbReference type="WBParaSite" id="Smp_125870.3">
    <property type="protein sequence ID" value="Smp_125870.3"/>
    <property type="gene ID" value="Smp_125870"/>
</dbReference>
<dbReference type="STRING" id="6183.A0A5K4ELI8"/>
<accession>A0A5K4ELI8</accession>
<feature type="compositionally biased region" description="Basic residues" evidence="1">
    <location>
        <begin position="1588"/>
        <end position="1601"/>
    </location>
</feature>
<dbReference type="GO" id="GO:0042594">
    <property type="term" value="P:response to starvation"/>
    <property type="evidence" value="ECO:0007669"/>
    <property type="project" value="TreeGrafter"/>
</dbReference>
<proteinExistence type="predicted"/>
<feature type="region of interest" description="Disordered" evidence="1">
    <location>
        <begin position="1260"/>
        <end position="1299"/>
    </location>
</feature>
<feature type="compositionally biased region" description="Low complexity" evidence="1">
    <location>
        <begin position="1377"/>
        <end position="1388"/>
    </location>
</feature>
<feature type="compositionally biased region" description="Low complexity" evidence="1">
    <location>
        <begin position="782"/>
        <end position="801"/>
    </location>
</feature>
<organism evidence="2">
    <name type="scientific">Schistosoma mansoni</name>
    <name type="common">Blood fluke</name>
    <dbReference type="NCBI Taxonomy" id="6183"/>
    <lineage>
        <taxon>Eukaryota</taxon>
        <taxon>Metazoa</taxon>
        <taxon>Spiralia</taxon>
        <taxon>Lophotrochozoa</taxon>
        <taxon>Platyhelminthes</taxon>
        <taxon>Trematoda</taxon>
        <taxon>Digenea</taxon>
        <taxon>Strigeidida</taxon>
        <taxon>Schistosomatoidea</taxon>
        <taxon>Schistosomatidae</taxon>
        <taxon>Schistosoma</taxon>
    </lineage>
</organism>
<feature type="region of interest" description="Disordered" evidence="1">
    <location>
        <begin position="1114"/>
        <end position="1139"/>
    </location>
</feature>